<dbReference type="Pfam" id="PF19687">
    <property type="entry name" value="MARF1_LOTUS"/>
    <property type="match status" value="1"/>
</dbReference>
<protein>
    <submittedName>
        <fullName evidence="3">Limkain-b1</fullName>
    </submittedName>
</protein>
<dbReference type="PROSITE" id="PS51644">
    <property type="entry name" value="HTH_OST"/>
    <property type="match status" value="2"/>
</dbReference>
<gene>
    <name evidence="3" type="ORF">X975_18041</name>
</gene>
<feature type="domain" description="HTH OST-type" evidence="2">
    <location>
        <begin position="588"/>
        <end position="663"/>
    </location>
</feature>
<dbReference type="InterPro" id="IPR035979">
    <property type="entry name" value="RBD_domain_sf"/>
</dbReference>
<evidence type="ECO:0000259" key="2">
    <source>
        <dbReference type="PROSITE" id="PS51644"/>
    </source>
</evidence>
<dbReference type="SUPFAM" id="SSF54928">
    <property type="entry name" value="RNA-binding domain, RBD"/>
    <property type="match status" value="1"/>
</dbReference>
<dbReference type="InterPro" id="IPR041966">
    <property type="entry name" value="LOTUS-like"/>
</dbReference>
<reference evidence="3 4" key="1">
    <citation type="submission" date="2013-11" db="EMBL/GenBank/DDBJ databases">
        <title>Genome sequencing of Stegodyphus mimosarum.</title>
        <authorList>
            <person name="Bechsgaard J."/>
        </authorList>
    </citation>
    <scope>NUCLEOTIDE SEQUENCE [LARGE SCALE GENOMIC DNA]</scope>
</reference>
<organism evidence="3 4">
    <name type="scientific">Stegodyphus mimosarum</name>
    <name type="common">African social velvet spider</name>
    <dbReference type="NCBI Taxonomy" id="407821"/>
    <lineage>
        <taxon>Eukaryota</taxon>
        <taxon>Metazoa</taxon>
        <taxon>Ecdysozoa</taxon>
        <taxon>Arthropoda</taxon>
        <taxon>Chelicerata</taxon>
        <taxon>Arachnida</taxon>
        <taxon>Araneae</taxon>
        <taxon>Araneomorphae</taxon>
        <taxon>Entelegynae</taxon>
        <taxon>Eresoidea</taxon>
        <taxon>Eresidae</taxon>
        <taxon>Stegodyphus</taxon>
    </lineage>
</organism>
<feature type="compositionally biased region" description="Low complexity" evidence="1">
    <location>
        <begin position="37"/>
        <end position="54"/>
    </location>
</feature>
<feature type="non-terminal residue" evidence="3">
    <location>
        <position position="739"/>
    </location>
</feature>
<dbReference type="Proteomes" id="UP000054359">
    <property type="component" value="Unassembled WGS sequence"/>
</dbReference>
<name>A0A087UUY3_STEMI</name>
<dbReference type="STRING" id="407821.A0A087UUY3"/>
<feature type="domain" description="HTH OST-type" evidence="2">
    <location>
        <begin position="664"/>
        <end position="738"/>
    </location>
</feature>
<dbReference type="InterPro" id="IPR045602">
    <property type="entry name" value="MARF1_LOTUS"/>
</dbReference>
<dbReference type="InterPro" id="IPR012677">
    <property type="entry name" value="Nucleotide-bd_a/b_plait_sf"/>
</dbReference>
<evidence type="ECO:0000313" key="3">
    <source>
        <dbReference type="EMBL" id="KFM81172.1"/>
    </source>
</evidence>
<proteinExistence type="predicted"/>
<dbReference type="GO" id="GO:0003676">
    <property type="term" value="F:nucleic acid binding"/>
    <property type="evidence" value="ECO:0007669"/>
    <property type="project" value="InterPro"/>
</dbReference>
<dbReference type="Gene3D" id="3.30.70.330">
    <property type="match status" value="1"/>
</dbReference>
<dbReference type="InterPro" id="IPR025605">
    <property type="entry name" value="OST-HTH/LOTUS_dom"/>
</dbReference>
<dbReference type="AlphaFoldDB" id="A0A087UUY3"/>
<dbReference type="Pfam" id="PF12872">
    <property type="entry name" value="OST-HTH"/>
    <property type="match status" value="2"/>
</dbReference>
<evidence type="ECO:0000256" key="1">
    <source>
        <dbReference type="SAM" id="MobiDB-lite"/>
    </source>
</evidence>
<dbReference type="OMA" id="IQRINDP"/>
<dbReference type="EMBL" id="KK121771">
    <property type="protein sequence ID" value="KFM81172.1"/>
    <property type="molecule type" value="Genomic_DNA"/>
</dbReference>
<evidence type="ECO:0000313" key="4">
    <source>
        <dbReference type="Proteomes" id="UP000054359"/>
    </source>
</evidence>
<accession>A0A087UUY3</accession>
<dbReference type="Gene3D" id="3.30.420.610">
    <property type="entry name" value="LOTUS domain-like"/>
    <property type="match status" value="2"/>
</dbReference>
<dbReference type="CDD" id="cd09979">
    <property type="entry name" value="LOTUS_3_Limkain_b1"/>
    <property type="match status" value="1"/>
</dbReference>
<dbReference type="OrthoDB" id="6434534at2759"/>
<keyword evidence="4" id="KW-1185">Reference proteome</keyword>
<feature type="region of interest" description="Disordered" evidence="1">
    <location>
        <begin position="21"/>
        <end position="57"/>
    </location>
</feature>
<sequence length="739" mass="83703">MDKENVFGSRISVNFRSKSDLECRDFPPQNQNKDSSNEASVSSCSSRDSSVSPSCEREEYNLKYDQNSATRRKFDFPPPPLLNNQNYPALLRATQSETFSSQKLAENSHFYCTASMDKIKESKRFASDWENMKPFYQSQNKNQDISAFSSFNKDQDFNLKSNKYCQKNVGRVSPFLMQDYNLNTTRNFTTPANEPYNVWQNSSHADVVSNTFLCYPNHGHSNLSRKTSVSVSDIQRINDPVTHSSQWNGVSLHADLNQTVPRNNSIPDGSRFVELNVSNLDSSFEVNEMKKILLSTFSEYVMVLHISMSLQPDGSAKANVKVPSLQDAQYAISKLHRKKIGHKRILISHVSSDKNPPFHVLKSEAIALLNDTPSKGLPLIKFRELYEIRYHRAIPLSELYKMRDVVTIQGDSGSRVIKLNTGYCKTPSLSESEDSQEFNVIERPYCERHFRVSSSEGWAEQYSICPLPLVYMSLKTLATAVHTLLDSHQGTLPLISFCDCYEAEIGPLSVVDTFENMTKDDIPRLDPTAYDNPIPRSPKGVPLEHLIACVTGVEVAKSVLCIKKVQWLENKAPDFQGIRNINPALAGPLTLFGREVMDLLKSQPQCLVPFNKFIPTYHHHFGRQCRVADYGFTKLIDLLEAVPHIVQVLGEGQNRQVTLTHRTQVKRFAAELLRILKSRASKQITISEFPQAYEQVIEKPFEITNYGVCEIEDMLDEVPDNIIVTCISGNETIIGIPKR</sequence>